<keyword evidence="4" id="KW-0804">Transcription</keyword>
<evidence type="ECO:0000256" key="3">
    <source>
        <dbReference type="ARBA" id="ARBA00023125"/>
    </source>
</evidence>
<dbReference type="EMBL" id="RBXO01000001">
    <property type="protein sequence ID" value="RKT55319.1"/>
    <property type="molecule type" value="Genomic_DNA"/>
</dbReference>
<dbReference type="PANTHER" id="PTHR35807:SF1">
    <property type="entry name" value="TRANSCRIPTIONAL REGULATOR REDD"/>
    <property type="match status" value="1"/>
</dbReference>
<evidence type="ECO:0000256" key="1">
    <source>
        <dbReference type="ARBA" id="ARBA00005820"/>
    </source>
</evidence>
<dbReference type="InterPro" id="IPR041664">
    <property type="entry name" value="AAA_16"/>
</dbReference>
<dbReference type="Pfam" id="PF03704">
    <property type="entry name" value="BTAD"/>
    <property type="match status" value="1"/>
</dbReference>
<dbReference type="SMART" id="SM00862">
    <property type="entry name" value="Trans_reg_C"/>
    <property type="match status" value="1"/>
</dbReference>
<dbReference type="SUPFAM" id="SSF52540">
    <property type="entry name" value="P-loop containing nucleoside triphosphate hydrolases"/>
    <property type="match status" value="1"/>
</dbReference>
<keyword evidence="8" id="KW-1185">Reference proteome</keyword>
<keyword evidence="2" id="KW-0805">Transcription regulation</keyword>
<feature type="DNA-binding region" description="OmpR/PhoB-type" evidence="5">
    <location>
        <begin position="1"/>
        <end position="105"/>
    </location>
</feature>
<dbReference type="SMART" id="SM01043">
    <property type="entry name" value="BTAD"/>
    <property type="match status" value="1"/>
</dbReference>
<dbReference type="InterPro" id="IPR051677">
    <property type="entry name" value="AfsR-DnrI-RedD_regulator"/>
</dbReference>
<dbReference type="GO" id="GO:0006355">
    <property type="term" value="P:regulation of DNA-templated transcription"/>
    <property type="evidence" value="ECO:0007669"/>
    <property type="project" value="InterPro"/>
</dbReference>
<dbReference type="Gene3D" id="1.25.40.10">
    <property type="entry name" value="Tetratricopeptide repeat domain"/>
    <property type="match status" value="2"/>
</dbReference>
<dbReference type="RefSeq" id="WP_121007036.1">
    <property type="nucleotide sequence ID" value="NZ_RBXO01000001.1"/>
</dbReference>
<proteinExistence type="inferred from homology"/>
<evidence type="ECO:0000313" key="7">
    <source>
        <dbReference type="EMBL" id="RKT55319.1"/>
    </source>
</evidence>
<dbReference type="Gene3D" id="1.10.10.10">
    <property type="entry name" value="Winged helix-like DNA-binding domain superfamily/Winged helix DNA-binding domain"/>
    <property type="match status" value="1"/>
</dbReference>
<dbReference type="OrthoDB" id="8482304at2"/>
<dbReference type="InterPro" id="IPR036388">
    <property type="entry name" value="WH-like_DNA-bd_sf"/>
</dbReference>
<protein>
    <submittedName>
        <fullName evidence="7">Transcriptional regulator</fullName>
    </submittedName>
</protein>
<dbReference type="GO" id="GO:0000160">
    <property type="term" value="P:phosphorelay signal transduction system"/>
    <property type="evidence" value="ECO:0007669"/>
    <property type="project" value="InterPro"/>
</dbReference>
<dbReference type="PANTHER" id="PTHR35807">
    <property type="entry name" value="TRANSCRIPTIONAL REGULATOR REDD-RELATED"/>
    <property type="match status" value="1"/>
</dbReference>
<evidence type="ECO:0000256" key="2">
    <source>
        <dbReference type="ARBA" id="ARBA00023015"/>
    </source>
</evidence>
<evidence type="ECO:0000313" key="8">
    <source>
        <dbReference type="Proteomes" id="UP000282084"/>
    </source>
</evidence>
<dbReference type="InterPro" id="IPR005158">
    <property type="entry name" value="BTAD"/>
</dbReference>
<dbReference type="Proteomes" id="UP000282084">
    <property type="component" value="Unassembled WGS sequence"/>
</dbReference>
<dbReference type="SUPFAM" id="SSF46894">
    <property type="entry name" value="C-terminal effector domain of the bipartite response regulators"/>
    <property type="match status" value="1"/>
</dbReference>
<dbReference type="CDD" id="cd00383">
    <property type="entry name" value="trans_reg_C"/>
    <property type="match status" value="1"/>
</dbReference>
<evidence type="ECO:0000256" key="5">
    <source>
        <dbReference type="PROSITE-ProRule" id="PRU01091"/>
    </source>
</evidence>
<sequence>MTASTGAPLRVALLGPVLAWVGGREVALGSSRQRGLFAVLALRPGAVVRRDELIRAVWGDAAPATAEGSVYTYVSLLRKALEPDRPRGAASRLLESIGSGYRLVLEPDATDVVEFEALVRRARQQLDGGAPRAALRTLDAALARWRGTPLAGLAGPFARTHRQRLDEARSAARELRAEAALAAGAHVEVISELGALISEEPLRERPRELLMSALHLAGRSAEALEVFREAERVLRAELAAEPGPGLRAAYDRVRGARPGAPALQREAERVLPPPDRGPAEPLLLGRDAELATVRGLVADVAAGRGRALWVEGELGIGKSTLVGAALARAGAAGLQVAHAAADELGARFPLRPALHALGVEEGSADPRRAEVARALRDRRPVAGSVFAGGDPTAFAVDRLVALVERLCADGPLLLALDDLQWADDDTAELWHRLGAATGRLPLLLIGAARGVPHRAGVARLRRDTESRGGVVLDLAPLSDRAVAGIVAALVGAEPGPGLRRIAARIGGNPLYARELADALVRERAVRVRSGLADVAPDLPDRVPRSLVSAVADRLDFLSPATRQVLRCAALLGGEFAVSDLSVVLGRPVPGLLPAFGEAMAAGVLRDAGTRVAFRHPLIRQALYEGTPAAERAELHRRAARELAAVDAPAEHVAEQLLAASEADEVCAEAVRWVRERSPALVHRAPLVAVELLQRCLRSPAGRDDPDGVLTAHLGSALFRIGHDAAAEEQARRALPRLRDPDRVAEARWTLAYVPHRASRPDAALAALHEALADPVLTDTWRARLLSLLALVQRAGVGDLDAAADSARRAIEAGRRAGDPFAVGQALEVWWQVDAVRRDYVRAVGHLDRALEVVGTDPGLTDLRLVLLDNRVFTLQCLDRLDEATEALRTAFAEAGPGTPLAGLHVAAAVHGFWLGDWDDAAARLDAVLSDEQAFTGFGLRDGGPALLLHGVAALIAVHRDDGPRLAEHLAAGAALPLVTAADRENCDFLVAARALASARDGDHAGALALLGPILDPCYAQMLLRHQWLPELVRLALACGDRGTARAAAAACEEEAARETTTARAAAAAMRCRCLVEGDAEGLLDVAAHYRSVGRTFELAQTLEDRAVLLDRRGSAVEATEVRREAVGLYRGMGAVWDVRRLTGRVT</sequence>
<dbReference type="Pfam" id="PF13191">
    <property type="entry name" value="AAA_16"/>
    <property type="match status" value="1"/>
</dbReference>
<dbReference type="Pfam" id="PF00486">
    <property type="entry name" value="Trans_reg_C"/>
    <property type="match status" value="1"/>
</dbReference>
<reference evidence="7 8" key="1">
    <citation type="submission" date="2018-10" db="EMBL/GenBank/DDBJ databases">
        <title>Sequencing the genomes of 1000 actinobacteria strains.</title>
        <authorList>
            <person name="Klenk H.-P."/>
        </authorList>
    </citation>
    <scope>NUCLEOTIDE SEQUENCE [LARGE SCALE GENOMIC DNA]</scope>
    <source>
        <strain evidence="7 8">DSM 43800</strain>
    </source>
</reference>
<dbReference type="CDD" id="cd15831">
    <property type="entry name" value="BTAD"/>
    <property type="match status" value="1"/>
</dbReference>
<comment type="caution">
    <text evidence="7">The sequence shown here is derived from an EMBL/GenBank/DDBJ whole genome shotgun (WGS) entry which is preliminary data.</text>
</comment>
<name>A0A495W1H7_9PSEU</name>
<dbReference type="InterPro" id="IPR016032">
    <property type="entry name" value="Sig_transdc_resp-reg_C-effctor"/>
</dbReference>
<dbReference type="PROSITE" id="PS51755">
    <property type="entry name" value="OMPR_PHOB"/>
    <property type="match status" value="1"/>
</dbReference>
<dbReference type="GO" id="GO:0003677">
    <property type="term" value="F:DNA binding"/>
    <property type="evidence" value="ECO:0007669"/>
    <property type="project" value="UniProtKB-UniRule"/>
</dbReference>
<dbReference type="InterPro" id="IPR001867">
    <property type="entry name" value="OmpR/PhoB-type_DNA-bd"/>
</dbReference>
<dbReference type="AlphaFoldDB" id="A0A495W1H7"/>
<evidence type="ECO:0000259" key="6">
    <source>
        <dbReference type="PROSITE" id="PS51755"/>
    </source>
</evidence>
<accession>A0A495W1H7</accession>
<keyword evidence="3 5" id="KW-0238">DNA-binding</keyword>
<dbReference type="SUPFAM" id="SSF48452">
    <property type="entry name" value="TPR-like"/>
    <property type="match status" value="2"/>
</dbReference>
<dbReference type="InterPro" id="IPR027417">
    <property type="entry name" value="P-loop_NTPase"/>
</dbReference>
<evidence type="ECO:0000256" key="4">
    <source>
        <dbReference type="ARBA" id="ARBA00023163"/>
    </source>
</evidence>
<comment type="similarity">
    <text evidence="1">Belongs to the AfsR/DnrI/RedD regulatory family.</text>
</comment>
<dbReference type="InterPro" id="IPR011990">
    <property type="entry name" value="TPR-like_helical_dom_sf"/>
</dbReference>
<organism evidence="7 8">
    <name type="scientific">Saccharothrix australiensis</name>
    <dbReference type="NCBI Taxonomy" id="2072"/>
    <lineage>
        <taxon>Bacteria</taxon>
        <taxon>Bacillati</taxon>
        <taxon>Actinomycetota</taxon>
        <taxon>Actinomycetes</taxon>
        <taxon>Pseudonocardiales</taxon>
        <taxon>Pseudonocardiaceae</taxon>
        <taxon>Saccharothrix</taxon>
    </lineage>
</organism>
<feature type="domain" description="OmpR/PhoB-type" evidence="6">
    <location>
        <begin position="1"/>
        <end position="105"/>
    </location>
</feature>
<gene>
    <name evidence="7" type="ORF">C8E97_3982</name>
</gene>